<dbReference type="AlphaFoldDB" id="A0A1B6LHG0"/>
<feature type="transmembrane region" description="Helical" evidence="2">
    <location>
        <begin position="69"/>
        <end position="91"/>
    </location>
</feature>
<keyword evidence="2" id="KW-1133">Transmembrane helix</keyword>
<feature type="transmembrane region" description="Helical" evidence="2">
    <location>
        <begin position="103"/>
        <end position="128"/>
    </location>
</feature>
<dbReference type="EMBL" id="GEBQ01016830">
    <property type="protein sequence ID" value="JAT23147.1"/>
    <property type="molecule type" value="Transcribed_RNA"/>
</dbReference>
<feature type="non-terminal residue" evidence="3">
    <location>
        <position position="1"/>
    </location>
</feature>
<organism evidence="3">
    <name type="scientific">Graphocephala atropunctata</name>
    <dbReference type="NCBI Taxonomy" id="36148"/>
    <lineage>
        <taxon>Eukaryota</taxon>
        <taxon>Metazoa</taxon>
        <taxon>Ecdysozoa</taxon>
        <taxon>Arthropoda</taxon>
        <taxon>Hexapoda</taxon>
        <taxon>Insecta</taxon>
        <taxon>Pterygota</taxon>
        <taxon>Neoptera</taxon>
        <taxon>Paraneoptera</taxon>
        <taxon>Hemiptera</taxon>
        <taxon>Auchenorrhyncha</taxon>
        <taxon>Membracoidea</taxon>
        <taxon>Cicadellidae</taxon>
        <taxon>Cicadellinae</taxon>
        <taxon>Cicadellini</taxon>
        <taxon>Graphocephala</taxon>
    </lineage>
</organism>
<feature type="transmembrane region" description="Helical" evidence="2">
    <location>
        <begin position="140"/>
        <end position="160"/>
    </location>
</feature>
<dbReference type="SUPFAM" id="SSF103473">
    <property type="entry name" value="MFS general substrate transporter"/>
    <property type="match status" value="1"/>
</dbReference>
<name>A0A1B6LHG0_9HEMI</name>
<keyword evidence="1" id="KW-1015">Disulfide bond</keyword>
<evidence type="ECO:0000313" key="3">
    <source>
        <dbReference type="EMBL" id="JAT23147.1"/>
    </source>
</evidence>
<reference evidence="3" key="1">
    <citation type="submission" date="2015-11" db="EMBL/GenBank/DDBJ databases">
        <title>De novo transcriptome assembly of four potential Pierce s Disease insect vectors from Arizona vineyards.</title>
        <authorList>
            <person name="Tassone E.E."/>
        </authorList>
    </citation>
    <scope>NUCLEOTIDE SEQUENCE</scope>
</reference>
<dbReference type="GO" id="GO:0016323">
    <property type="term" value="C:basolateral plasma membrane"/>
    <property type="evidence" value="ECO:0007669"/>
    <property type="project" value="TreeGrafter"/>
</dbReference>
<dbReference type="GO" id="GO:0015347">
    <property type="term" value="F:sodium-independent organic anion transmembrane transporter activity"/>
    <property type="evidence" value="ECO:0007669"/>
    <property type="project" value="TreeGrafter"/>
</dbReference>
<dbReference type="Gene3D" id="1.20.1250.20">
    <property type="entry name" value="MFS general substrate transporter like domains"/>
    <property type="match status" value="1"/>
</dbReference>
<keyword evidence="2" id="KW-0472">Membrane</keyword>
<sequence>AILQAAFGALIGLFPKTLPRAAARQILASERREAAVVKIGHEKEEVGKEMPASLKDMGITSKRLLKNKVLMFNNFAAVFYFTGFIPFWTFMPKYIETIYRQSASFASFITGTVGLIFSGIGILGSSLLISKLKPQARSLAAWNVTVGVFGALGFIGYAFLGCPANERLSVSLASELLEATDCNQDCRCNFVKYSP</sequence>
<proteinExistence type="predicted"/>
<feature type="non-terminal residue" evidence="3">
    <location>
        <position position="195"/>
    </location>
</feature>
<evidence type="ECO:0008006" key="4">
    <source>
        <dbReference type="Google" id="ProtNLM"/>
    </source>
</evidence>
<dbReference type="PANTHER" id="PTHR11388">
    <property type="entry name" value="ORGANIC ANION TRANSPORTER"/>
    <property type="match status" value="1"/>
</dbReference>
<evidence type="ECO:0000256" key="1">
    <source>
        <dbReference type="ARBA" id="ARBA00023157"/>
    </source>
</evidence>
<protein>
    <recommendedName>
        <fullName evidence="4">Major facilitator superfamily (MFS) profile domain-containing protein</fullName>
    </recommendedName>
</protein>
<dbReference type="InterPro" id="IPR004156">
    <property type="entry name" value="OATP"/>
</dbReference>
<gene>
    <name evidence="3" type="ORF">g.53973</name>
</gene>
<evidence type="ECO:0000256" key="2">
    <source>
        <dbReference type="SAM" id="Phobius"/>
    </source>
</evidence>
<dbReference type="InterPro" id="IPR036259">
    <property type="entry name" value="MFS_trans_sf"/>
</dbReference>
<accession>A0A1B6LHG0</accession>
<dbReference type="GO" id="GO:0043252">
    <property type="term" value="P:sodium-independent organic anion transport"/>
    <property type="evidence" value="ECO:0007669"/>
    <property type="project" value="TreeGrafter"/>
</dbReference>
<keyword evidence="2" id="KW-0812">Transmembrane</keyword>
<dbReference type="Pfam" id="PF03137">
    <property type="entry name" value="OATP"/>
    <property type="match status" value="1"/>
</dbReference>
<dbReference type="PANTHER" id="PTHR11388:SF76">
    <property type="entry name" value="SOLUTE CARRIER ORGANIC ANION TRANSPORTER FAMILY MEMBER"/>
    <property type="match status" value="1"/>
</dbReference>